<dbReference type="EMBL" id="SRMF01000005">
    <property type="protein sequence ID" value="TGG92452.1"/>
    <property type="molecule type" value="Genomic_DNA"/>
</dbReference>
<feature type="domain" description="Serine aminopeptidase S33" evidence="1">
    <location>
        <begin position="48"/>
        <end position="134"/>
    </location>
</feature>
<organism evidence="2 3">
    <name type="scientific">Natronospirillum operosum</name>
    <dbReference type="NCBI Taxonomy" id="2759953"/>
    <lineage>
        <taxon>Bacteria</taxon>
        <taxon>Pseudomonadati</taxon>
        <taxon>Pseudomonadota</taxon>
        <taxon>Gammaproteobacteria</taxon>
        <taxon>Oceanospirillales</taxon>
        <taxon>Natronospirillaceae</taxon>
        <taxon>Natronospirillum</taxon>
    </lineage>
</organism>
<name>A0A4Z0W7A0_9GAMM</name>
<dbReference type="InterPro" id="IPR036102">
    <property type="entry name" value="OsmC/Ohrsf"/>
</dbReference>
<dbReference type="InterPro" id="IPR003718">
    <property type="entry name" value="OsmC/Ohr_fam"/>
</dbReference>
<dbReference type="PANTHER" id="PTHR39624:SF2">
    <property type="entry name" value="OSMC-LIKE PROTEIN"/>
    <property type="match status" value="1"/>
</dbReference>
<gene>
    <name evidence="2" type="ORF">E4656_13335</name>
</gene>
<dbReference type="Pfam" id="PF12146">
    <property type="entry name" value="Hydrolase_4"/>
    <property type="match status" value="1"/>
</dbReference>
<dbReference type="GO" id="GO:0016787">
    <property type="term" value="F:hydrolase activity"/>
    <property type="evidence" value="ECO:0007669"/>
    <property type="project" value="UniProtKB-KW"/>
</dbReference>
<reference evidence="2 3" key="1">
    <citation type="submission" date="2019-04" db="EMBL/GenBank/DDBJ databases">
        <title>Natronospirillum operosus gen. nov., sp. nov., a haloalkaliphilic satellite isolated from decaying biomass of laboratory culture of cyanobacterium Geitlerinema sp. and proposal of Natronospirillaceae fam. nov. and Saccharospirillaceae fam. nov.</title>
        <authorList>
            <person name="Kevbrin V."/>
            <person name="Boltyanskaya Y."/>
            <person name="Koziaeva V."/>
            <person name="Grouzdev D.S."/>
            <person name="Park M."/>
            <person name="Cho J."/>
        </authorList>
    </citation>
    <scope>NUCLEOTIDE SEQUENCE [LARGE SCALE GENOMIC DNA]</scope>
    <source>
        <strain evidence="2 3">G-116</strain>
    </source>
</reference>
<dbReference type="Gene3D" id="3.40.50.1820">
    <property type="entry name" value="alpha/beta hydrolase"/>
    <property type="match status" value="1"/>
</dbReference>
<dbReference type="SUPFAM" id="SSF82784">
    <property type="entry name" value="OsmC-like"/>
    <property type="match status" value="1"/>
</dbReference>
<dbReference type="Proteomes" id="UP000297475">
    <property type="component" value="Unassembled WGS sequence"/>
</dbReference>
<dbReference type="InterPro" id="IPR022742">
    <property type="entry name" value="Hydrolase_4"/>
</dbReference>
<dbReference type="InterPro" id="IPR015946">
    <property type="entry name" value="KH_dom-like_a/b"/>
</dbReference>
<keyword evidence="2" id="KW-0378">Hydrolase</keyword>
<keyword evidence="3" id="KW-1185">Reference proteome</keyword>
<dbReference type="PANTHER" id="PTHR39624">
    <property type="entry name" value="PROTEIN INVOLVED IN RIMO-MEDIATED BETA-METHYLTHIOLATION OF RIBOSOMAL PROTEIN S12 YCAO"/>
    <property type="match status" value="1"/>
</dbReference>
<dbReference type="FunFam" id="3.40.50.1820:FF:000487">
    <property type="entry name" value="Dienelactone hydrolase"/>
    <property type="match status" value="1"/>
</dbReference>
<evidence type="ECO:0000313" key="2">
    <source>
        <dbReference type="EMBL" id="TGG92452.1"/>
    </source>
</evidence>
<dbReference type="Pfam" id="PF02566">
    <property type="entry name" value="OsmC"/>
    <property type="match status" value="1"/>
</dbReference>
<accession>A0A4Z0W7A0</accession>
<dbReference type="OrthoDB" id="9789573at2"/>
<dbReference type="SUPFAM" id="SSF53474">
    <property type="entry name" value="alpha/beta-Hydrolases"/>
    <property type="match status" value="1"/>
</dbReference>
<evidence type="ECO:0000259" key="1">
    <source>
        <dbReference type="Pfam" id="PF12146"/>
    </source>
</evidence>
<comment type="caution">
    <text evidence="2">The sequence shown here is derived from an EMBL/GenBank/DDBJ whole genome shotgun (WGS) entry which is preliminary data.</text>
</comment>
<evidence type="ECO:0000313" key="3">
    <source>
        <dbReference type="Proteomes" id="UP000297475"/>
    </source>
</evidence>
<dbReference type="Gene3D" id="3.30.300.20">
    <property type="match status" value="1"/>
</dbReference>
<sequence>MSPQRQKLTFENAQGQALSGLLELPAGPVLGYALFAHCFTCGKDIRSASRIARTLAGQGIATLRFDFTGLGSSDGDFANTNFSSNVEDLVAAADYLKAHHEAPTMLIGHSLGGAAVLAAAAQVPSAKAVITIGAPSEPGHVAHLFDGAREEIEQEGEANVSLAGRPFRIRRQFLEDIEAHNLARHIRNLRRPLLIFHAPMDQTVSIDEAAVIYQHAMHPKSFVSLDDADHLVTRDADAAYIADTLAAWVKRYLEVDSTPGDRPVVQQGHVLVTEQDEAFTRHVYADEHHWLADEPTAMGGKNLGPDPYEHLLAALGTCTSMTIRMYANRKQWPVEDIQVSLTHDREHCADCEASGLPTDSQGRIDVIRRTVQINAPKLNEEQHQRLLEIADRCPVHKTLTNTIRIETNVGA</sequence>
<dbReference type="InterPro" id="IPR029058">
    <property type="entry name" value="AB_hydrolase_fold"/>
</dbReference>
<proteinExistence type="predicted"/>
<protein>
    <submittedName>
        <fullName evidence="2">Alpha/beta fold hydrolase</fullName>
    </submittedName>
</protein>
<dbReference type="AlphaFoldDB" id="A0A4Z0W7A0"/>
<dbReference type="RefSeq" id="WP_135483785.1">
    <property type="nucleotide sequence ID" value="NZ_SRMF01000005.1"/>
</dbReference>